<sequence>MKKGIIFVDFYPAELKENSVWEIVYYVRNPETNKMVRKRNRVKPLQKVSDRRKLATKMIIEINKRLETGWNPLFQDKGTKELIGFKKACKIYSNRISQDTSDGNLRPDTKRTYDSQVQQLYKYLIVSKQQDMLCYKFNGDFVSEYLDYIRYEKKLSAKTRDNYLSWLTTFSTFLLLKKYIVINPTVNLHKINKQKKIRILINTTTRDLIFEYWKHKNNGYLVLCLLCYYCLVRRTEITKLKVADINFLNQTLFISAETAKNRKNSFVTIPDQLIGILKDYIKGGLITDFLFSPKYVPGVTPANPNAITKKWSYMRIKLKIDSNIHWYSLKDSGITDLLKAGVPLLSVRNHARHHSSAQTDTYTPKEMREADPKILHSSVVFSS</sequence>
<keyword evidence="9" id="KW-1185">Reference proteome</keyword>
<dbReference type="InterPro" id="IPR010998">
    <property type="entry name" value="Integrase_recombinase_N"/>
</dbReference>
<comment type="caution">
    <text evidence="8">The sequence shown here is derived from an EMBL/GenBank/DDBJ whole genome shotgun (WGS) entry which is preliminary data.</text>
</comment>
<dbReference type="GO" id="GO:0003677">
    <property type="term" value="F:DNA binding"/>
    <property type="evidence" value="ECO:0007669"/>
    <property type="project" value="UniProtKB-UniRule"/>
</dbReference>
<keyword evidence="3 5" id="KW-0238">DNA-binding</keyword>
<dbReference type="PANTHER" id="PTHR30349:SF41">
    <property type="entry name" value="INTEGRASE_RECOMBINASE PROTEIN MJ0367-RELATED"/>
    <property type="match status" value="1"/>
</dbReference>
<evidence type="ECO:0000256" key="3">
    <source>
        <dbReference type="ARBA" id="ARBA00023125"/>
    </source>
</evidence>
<evidence type="ECO:0000313" key="9">
    <source>
        <dbReference type="Proteomes" id="UP000239522"/>
    </source>
</evidence>
<dbReference type="OrthoDB" id="1004050at2"/>
<dbReference type="Proteomes" id="UP000239522">
    <property type="component" value="Unassembled WGS sequence"/>
</dbReference>
<keyword evidence="4" id="KW-0233">DNA recombination</keyword>
<dbReference type="GO" id="GO:0015074">
    <property type="term" value="P:DNA integration"/>
    <property type="evidence" value="ECO:0007669"/>
    <property type="project" value="UniProtKB-KW"/>
</dbReference>
<proteinExistence type="inferred from homology"/>
<dbReference type="PROSITE" id="PS51900">
    <property type="entry name" value="CB"/>
    <property type="match status" value="1"/>
</dbReference>
<dbReference type="RefSeq" id="WP_104810238.1">
    <property type="nucleotide sequence ID" value="NZ_MQUA01000013.1"/>
</dbReference>
<feature type="domain" description="Tyr recombinase" evidence="6">
    <location>
        <begin position="199"/>
        <end position="377"/>
    </location>
</feature>
<dbReference type="PANTHER" id="PTHR30349">
    <property type="entry name" value="PHAGE INTEGRASE-RELATED"/>
    <property type="match status" value="1"/>
</dbReference>
<evidence type="ECO:0000313" key="8">
    <source>
        <dbReference type="EMBL" id="PQB08034.1"/>
    </source>
</evidence>
<evidence type="ECO:0008006" key="10">
    <source>
        <dbReference type="Google" id="ProtNLM"/>
    </source>
</evidence>
<dbReference type="CDD" id="cd00397">
    <property type="entry name" value="DNA_BRE_C"/>
    <property type="match status" value="1"/>
</dbReference>
<evidence type="ECO:0000256" key="4">
    <source>
        <dbReference type="ARBA" id="ARBA00023172"/>
    </source>
</evidence>
<protein>
    <recommendedName>
        <fullName evidence="10">Integrase</fullName>
    </recommendedName>
</protein>
<gene>
    <name evidence="8" type="ORF">BST83_13385</name>
</gene>
<dbReference type="Gene3D" id="1.10.150.130">
    <property type="match status" value="1"/>
</dbReference>
<dbReference type="Pfam" id="PF00589">
    <property type="entry name" value="Phage_integrase"/>
    <property type="match status" value="1"/>
</dbReference>
<comment type="similarity">
    <text evidence="1">Belongs to the 'phage' integrase family.</text>
</comment>
<organism evidence="8 9">
    <name type="scientific">Polaribacter filamentus</name>
    <dbReference type="NCBI Taxonomy" id="53483"/>
    <lineage>
        <taxon>Bacteria</taxon>
        <taxon>Pseudomonadati</taxon>
        <taxon>Bacteroidota</taxon>
        <taxon>Flavobacteriia</taxon>
        <taxon>Flavobacteriales</taxon>
        <taxon>Flavobacteriaceae</taxon>
    </lineage>
</organism>
<name>A0A2S7KZD5_9FLAO</name>
<evidence type="ECO:0000256" key="5">
    <source>
        <dbReference type="PROSITE-ProRule" id="PRU01248"/>
    </source>
</evidence>
<accession>A0A2S7KZD5</accession>
<reference evidence="8 9" key="1">
    <citation type="submission" date="2016-11" db="EMBL/GenBank/DDBJ databases">
        <title>Trade-off between light-utilization and light-protection in marine flavobacteria.</title>
        <authorList>
            <person name="Kumagai Y."/>
        </authorList>
    </citation>
    <scope>NUCLEOTIDE SEQUENCE [LARGE SCALE GENOMIC DNA]</scope>
    <source>
        <strain evidence="8 9">ATCC 700397</strain>
    </source>
</reference>
<keyword evidence="2" id="KW-0229">DNA integration</keyword>
<dbReference type="InterPro" id="IPR011010">
    <property type="entry name" value="DNA_brk_join_enz"/>
</dbReference>
<evidence type="ECO:0000256" key="2">
    <source>
        <dbReference type="ARBA" id="ARBA00022908"/>
    </source>
</evidence>
<dbReference type="InterPro" id="IPR044068">
    <property type="entry name" value="CB"/>
</dbReference>
<feature type="domain" description="Core-binding (CB)" evidence="7">
    <location>
        <begin position="83"/>
        <end position="175"/>
    </location>
</feature>
<dbReference type="InterPro" id="IPR002104">
    <property type="entry name" value="Integrase_catalytic"/>
</dbReference>
<evidence type="ECO:0000259" key="6">
    <source>
        <dbReference type="PROSITE" id="PS51898"/>
    </source>
</evidence>
<evidence type="ECO:0000259" key="7">
    <source>
        <dbReference type="PROSITE" id="PS51900"/>
    </source>
</evidence>
<dbReference type="SUPFAM" id="SSF56349">
    <property type="entry name" value="DNA breaking-rejoining enzymes"/>
    <property type="match status" value="1"/>
</dbReference>
<dbReference type="InterPro" id="IPR050090">
    <property type="entry name" value="Tyrosine_recombinase_XerCD"/>
</dbReference>
<dbReference type="EMBL" id="MQUA01000013">
    <property type="protein sequence ID" value="PQB08034.1"/>
    <property type="molecule type" value="Genomic_DNA"/>
</dbReference>
<evidence type="ECO:0000256" key="1">
    <source>
        <dbReference type="ARBA" id="ARBA00008857"/>
    </source>
</evidence>
<dbReference type="Gene3D" id="1.10.443.10">
    <property type="entry name" value="Intergrase catalytic core"/>
    <property type="match status" value="1"/>
</dbReference>
<dbReference type="GO" id="GO:0006310">
    <property type="term" value="P:DNA recombination"/>
    <property type="evidence" value="ECO:0007669"/>
    <property type="project" value="UniProtKB-KW"/>
</dbReference>
<dbReference type="AlphaFoldDB" id="A0A2S7KZD5"/>
<dbReference type="InterPro" id="IPR013762">
    <property type="entry name" value="Integrase-like_cat_sf"/>
</dbReference>
<dbReference type="PROSITE" id="PS51898">
    <property type="entry name" value="TYR_RECOMBINASE"/>
    <property type="match status" value="1"/>
</dbReference>